<name>A0A382PU25_9ZZZZ</name>
<proteinExistence type="predicted"/>
<organism evidence="2">
    <name type="scientific">marine metagenome</name>
    <dbReference type="NCBI Taxonomy" id="408172"/>
    <lineage>
        <taxon>unclassified sequences</taxon>
        <taxon>metagenomes</taxon>
        <taxon>ecological metagenomes</taxon>
    </lineage>
</organism>
<feature type="non-terminal residue" evidence="2">
    <location>
        <position position="1"/>
    </location>
</feature>
<dbReference type="EMBL" id="UINC01108985">
    <property type="protein sequence ID" value="SVC75502.1"/>
    <property type="molecule type" value="Genomic_DNA"/>
</dbReference>
<sequence>VVPLSATRVVAYCLRMKSSVSSFWIGWLLAVLVINIAIGLSATFGIESYLWKWHQDGVATALWGKTGFTDEVRAYRSWVMSIFGPTLMAWAIALIYITLKPFAAGERWAWICISTSLLAWFIPDTIYSVFQGVWINVVFNGFGFGAILLPLIATRKTFWS</sequence>
<feature type="transmembrane region" description="Helical" evidence="1">
    <location>
        <begin position="133"/>
        <end position="153"/>
    </location>
</feature>
<reference evidence="2" key="1">
    <citation type="submission" date="2018-05" db="EMBL/GenBank/DDBJ databases">
        <authorList>
            <person name="Lanie J.A."/>
            <person name="Ng W.-L."/>
            <person name="Kazmierczak K.M."/>
            <person name="Andrzejewski T.M."/>
            <person name="Davidsen T.M."/>
            <person name="Wayne K.J."/>
            <person name="Tettelin H."/>
            <person name="Glass J.I."/>
            <person name="Rusch D."/>
            <person name="Podicherti R."/>
            <person name="Tsui H.-C.T."/>
            <person name="Winkler M.E."/>
        </authorList>
    </citation>
    <scope>NUCLEOTIDE SEQUENCE</scope>
</reference>
<keyword evidence="1" id="KW-0472">Membrane</keyword>
<evidence type="ECO:0000313" key="2">
    <source>
        <dbReference type="EMBL" id="SVC75502.1"/>
    </source>
</evidence>
<accession>A0A382PU25</accession>
<feature type="transmembrane region" description="Helical" evidence="1">
    <location>
        <begin position="78"/>
        <end position="99"/>
    </location>
</feature>
<gene>
    <name evidence="2" type="ORF">METZ01_LOCUS328356</name>
</gene>
<evidence type="ECO:0000256" key="1">
    <source>
        <dbReference type="SAM" id="Phobius"/>
    </source>
</evidence>
<feature type="transmembrane region" description="Helical" evidence="1">
    <location>
        <begin position="24"/>
        <end position="46"/>
    </location>
</feature>
<keyword evidence="1" id="KW-0812">Transmembrane</keyword>
<feature type="transmembrane region" description="Helical" evidence="1">
    <location>
        <begin position="108"/>
        <end position="127"/>
    </location>
</feature>
<protein>
    <submittedName>
        <fullName evidence="2">Uncharacterized protein</fullName>
    </submittedName>
</protein>
<keyword evidence="1" id="KW-1133">Transmembrane helix</keyword>
<dbReference type="AlphaFoldDB" id="A0A382PU25"/>